<name>A0A173UTC7_9FIRM</name>
<keyword evidence="1" id="KW-1133">Transmembrane helix</keyword>
<reference evidence="3 5" key="2">
    <citation type="submission" date="2018-08" db="EMBL/GenBank/DDBJ databases">
        <title>A genome reference for cultivated species of the human gut microbiota.</title>
        <authorList>
            <person name="Zou Y."/>
            <person name="Xue W."/>
            <person name="Luo G."/>
        </authorList>
    </citation>
    <scope>NUCLEOTIDE SEQUENCE [LARGE SCALE GENOMIC DNA]</scope>
    <source>
        <strain evidence="3 5">AM37-13AC</strain>
    </source>
</reference>
<accession>A0A173UTC7</accession>
<dbReference type="RefSeq" id="WP_055186650.1">
    <property type="nucleotide sequence ID" value="NZ_CYXN01000025.1"/>
</dbReference>
<feature type="transmembrane region" description="Helical" evidence="1">
    <location>
        <begin position="6"/>
        <end position="24"/>
    </location>
</feature>
<dbReference type="AlphaFoldDB" id="A0A173UTC7"/>
<proteinExistence type="predicted"/>
<evidence type="ECO:0000313" key="2">
    <source>
        <dbReference type="EMBL" id="CUN18179.1"/>
    </source>
</evidence>
<evidence type="ECO:0000313" key="4">
    <source>
        <dbReference type="Proteomes" id="UP000095649"/>
    </source>
</evidence>
<evidence type="ECO:0008006" key="6">
    <source>
        <dbReference type="Google" id="ProtNLM"/>
    </source>
</evidence>
<keyword evidence="1" id="KW-0812">Transmembrane</keyword>
<dbReference type="EMBL" id="CYXN01000025">
    <property type="protein sequence ID" value="CUN18179.1"/>
    <property type="molecule type" value="Genomic_DNA"/>
</dbReference>
<dbReference type="OrthoDB" id="1852990at2"/>
<gene>
    <name evidence="3" type="ORF">DW855_03835</name>
    <name evidence="2" type="ORF">ERS852582_02311</name>
</gene>
<feature type="transmembrane region" description="Helical" evidence="1">
    <location>
        <begin position="175"/>
        <end position="202"/>
    </location>
</feature>
<organism evidence="2 4">
    <name type="scientific">Faecalibacterium prausnitzii</name>
    <dbReference type="NCBI Taxonomy" id="853"/>
    <lineage>
        <taxon>Bacteria</taxon>
        <taxon>Bacillati</taxon>
        <taxon>Bacillota</taxon>
        <taxon>Clostridia</taxon>
        <taxon>Eubacteriales</taxon>
        <taxon>Oscillospiraceae</taxon>
        <taxon>Faecalibacterium</taxon>
    </lineage>
</organism>
<sequence>MFKNPSFLFDILCTVVWLVLMARYARKGFLASIVQLSGNLISLLGARQLSAACAGWVFENLLAGGFRTQIAAHLSEDGVVNLSGIAQQYAGFLPESFRASIVAACERSINAVLADNAVVLADTIVEKVLQPLLTPVIMLVLFFVFYAVLRLLVSMLVTVLGLVNKLPVIGTVNRGLGWLTGGMTALLDLYLVLCVVWGLVVITGGNLNVLNDTVMHSSLYYKAFNMFNPFL</sequence>
<evidence type="ECO:0000313" key="5">
    <source>
        <dbReference type="Proteomes" id="UP000260733"/>
    </source>
</evidence>
<dbReference type="Proteomes" id="UP000260733">
    <property type="component" value="Unassembled WGS sequence"/>
</dbReference>
<dbReference type="Proteomes" id="UP000095649">
    <property type="component" value="Unassembled WGS sequence"/>
</dbReference>
<keyword evidence="1" id="KW-0472">Membrane</keyword>
<protein>
    <recommendedName>
        <fullName evidence="6">Colicin V production protein</fullName>
    </recommendedName>
</protein>
<feature type="transmembrane region" description="Helical" evidence="1">
    <location>
        <begin position="136"/>
        <end position="163"/>
    </location>
</feature>
<evidence type="ECO:0000256" key="1">
    <source>
        <dbReference type="SAM" id="Phobius"/>
    </source>
</evidence>
<evidence type="ECO:0000313" key="3">
    <source>
        <dbReference type="EMBL" id="RGC20593.1"/>
    </source>
</evidence>
<dbReference type="EMBL" id="QVFB01000004">
    <property type="protein sequence ID" value="RGC20593.1"/>
    <property type="molecule type" value="Genomic_DNA"/>
</dbReference>
<reference evidence="2 4" key="1">
    <citation type="submission" date="2015-09" db="EMBL/GenBank/DDBJ databases">
        <authorList>
            <consortium name="Pathogen Informatics"/>
        </authorList>
    </citation>
    <scope>NUCLEOTIDE SEQUENCE [LARGE SCALE GENOMIC DNA]</scope>
    <source>
        <strain evidence="2 4">2789STDY5834970</strain>
    </source>
</reference>